<feature type="compositionally biased region" description="Polar residues" evidence="1">
    <location>
        <begin position="85"/>
        <end position="95"/>
    </location>
</feature>
<organism evidence="4 5">
    <name type="scientific">Segatella cerevisiae</name>
    <dbReference type="NCBI Taxonomy" id="2053716"/>
    <lineage>
        <taxon>Bacteria</taxon>
        <taxon>Pseudomonadati</taxon>
        <taxon>Bacteroidota</taxon>
        <taxon>Bacteroidia</taxon>
        <taxon>Bacteroidales</taxon>
        <taxon>Prevotellaceae</taxon>
        <taxon>Segatella</taxon>
    </lineage>
</organism>
<dbReference type="InterPro" id="IPR003615">
    <property type="entry name" value="HNH_nuc"/>
</dbReference>
<dbReference type="EMBL" id="JAMXLY010000033">
    <property type="protein sequence ID" value="MCO6025946.1"/>
    <property type="molecule type" value="Genomic_DNA"/>
</dbReference>
<evidence type="ECO:0000259" key="3">
    <source>
        <dbReference type="Pfam" id="PF01844"/>
    </source>
</evidence>
<keyword evidence="2" id="KW-0472">Membrane</keyword>
<dbReference type="Pfam" id="PF01844">
    <property type="entry name" value="HNH"/>
    <property type="match status" value="1"/>
</dbReference>
<proteinExistence type="predicted"/>
<feature type="transmembrane region" description="Helical" evidence="2">
    <location>
        <begin position="127"/>
        <end position="151"/>
    </location>
</feature>
<accession>A0ABT1BY05</accession>
<keyword evidence="2" id="KW-1133">Transmembrane helix</keyword>
<keyword evidence="2" id="KW-0812">Transmembrane</keyword>
<keyword evidence="4" id="KW-0378">Hydrolase</keyword>
<protein>
    <submittedName>
        <fullName evidence="4">HNH endonuclease</fullName>
    </submittedName>
</protein>
<reference evidence="4 5" key="1">
    <citation type="submission" date="2022-06" db="EMBL/GenBank/DDBJ databases">
        <title>A taxonomic note on the genus Prevotella: Description of four novel genera and emended description of the genera Hallella and Xylanibacter.</title>
        <authorList>
            <person name="Hitch T.C.A."/>
        </authorList>
    </citation>
    <scope>NUCLEOTIDE SEQUENCE [LARGE SCALE GENOMIC DNA]</scope>
    <source>
        <strain evidence="4 5">DSM 100619</strain>
    </source>
</reference>
<dbReference type="CDD" id="cd00085">
    <property type="entry name" value="HNHc"/>
    <property type="match status" value="1"/>
</dbReference>
<feature type="region of interest" description="Disordered" evidence="1">
    <location>
        <begin position="79"/>
        <end position="103"/>
    </location>
</feature>
<dbReference type="InterPro" id="IPR002711">
    <property type="entry name" value="HNH"/>
</dbReference>
<keyword evidence="4" id="KW-0540">Nuclease</keyword>
<feature type="domain" description="HNH" evidence="3">
    <location>
        <begin position="47"/>
        <end position="81"/>
    </location>
</feature>
<evidence type="ECO:0000256" key="2">
    <source>
        <dbReference type="SAM" id="Phobius"/>
    </source>
</evidence>
<evidence type="ECO:0000313" key="5">
    <source>
        <dbReference type="Proteomes" id="UP001204015"/>
    </source>
</evidence>
<name>A0ABT1BY05_9BACT</name>
<gene>
    <name evidence="4" type="ORF">NG821_08870</name>
</gene>
<dbReference type="Proteomes" id="UP001204015">
    <property type="component" value="Unassembled WGS sequence"/>
</dbReference>
<dbReference type="RefSeq" id="WP_252761304.1">
    <property type="nucleotide sequence ID" value="NZ_JAMXLY010000033.1"/>
</dbReference>
<keyword evidence="5" id="KW-1185">Reference proteome</keyword>
<keyword evidence="4" id="KW-0255">Endonuclease</keyword>
<feature type="transmembrane region" description="Helical" evidence="2">
    <location>
        <begin position="163"/>
        <end position="183"/>
    </location>
</feature>
<comment type="caution">
    <text evidence="4">The sequence shown here is derived from an EMBL/GenBank/DDBJ whole genome shotgun (WGS) entry which is preliminary data.</text>
</comment>
<dbReference type="GO" id="GO:0004519">
    <property type="term" value="F:endonuclease activity"/>
    <property type="evidence" value="ECO:0007669"/>
    <property type="project" value="UniProtKB-KW"/>
</dbReference>
<evidence type="ECO:0000256" key="1">
    <source>
        <dbReference type="SAM" id="MobiDB-lite"/>
    </source>
</evidence>
<sequence>MANFDESTIQQVWMKARQEANNDPNIYRKDYAGAWIRRDQYGKETEYGWEIDHLDPVSNGGTDDLSNLYPLQWSNNRSKSDDYPNWSTSQSSQGVHNVKKSAGMDNTTEIVPSSVKLKNSQEPWEKIVTGLELAAGVAFLLLTAGFVLTLIYGKNSSESSTFFGAYGDLIGGVLGTFVAYISVRLLASTLKKQINANKDNSKLNKETADVYRIQQFNEQFKILFSLYSNTLNKYKDLGNIVNSCKEDGKTITGKNYEERRDKAIEIFNKFYVTYYSIASVHFRLLYRIFQLIDDANIPTKNKTSIVKIMRCKRPFLRHAL</sequence>
<evidence type="ECO:0000313" key="4">
    <source>
        <dbReference type="EMBL" id="MCO6025946.1"/>
    </source>
</evidence>
<dbReference type="Gene3D" id="1.10.30.50">
    <property type="match status" value="1"/>
</dbReference>